<dbReference type="EMBL" id="JAUOQI010000006">
    <property type="protein sequence ID" value="MDO6577821.1"/>
    <property type="molecule type" value="Genomic_DNA"/>
</dbReference>
<proteinExistence type="predicted"/>
<evidence type="ECO:0000256" key="1">
    <source>
        <dbReference type="SAM" id="SignalP"/>
    </source>
</evidence>
<sequence length="300" mass="31769">MKKLLLTTITAAGLVLSGQAAATPFYLDLSDDATVNPLGPIEQLDLSYDSYTEVNLVTNEVSTRAGTSLIGYDFGGVLTSPVYDDFADMVLDGTAIQNTFTYTPSPGGLGVDFTTFPFSQTRLSFDLALEGDLVSGVGVDYTGGSLDIYAYDVSDPFNQASGTSFLSGPVLLMSTMFSYSSINIGEQVVESLVTDSSLTAAGEEVFYFSNVAGTVFTSFQQYIEDTLTDIVLSAAQTVSIDELEANILAPLAVSADGSTVLVSDDHTAAVTFQVAEPSTVAVFGLGLMSMFGFARRRRQK</sequence>
<organism evidence="3 5">
    <name type="scientific">Alteromonas stellipolaris</name>
    <dbReference type="NCBI Taxonomy" id="233316"/>
    <lineage>
        <taxon>Bacteria</taxon>
        <taxon>Pseudomonadati</taxon>
        <taxon>Pseudomonadota</taxon>
        <taxon>Gammaproteobacteria</taxon>
        <taxon>Alteromonadales</taxon>
        <taxon>Alteromonadaceae</taxon>
        <taxon>Alteromonas/Salinimonas group</taxon>
        <taxon>Alteromonas</taxon>
    </lineage>
</organism>
<keyword evidence="1" id="KW-0732">Signal</keyword>
<accession>A0AAW7Z037</accession>
<evidence type="ECO:0000313" key="2">
    <source>
        <dbReference type="EMBL" id="AMJ75131.1"/>
    </source>
</evidence>
<dbReference type="InterPro" id="IPR013424">
    <property type="entry name" value="Ice-binding_C"/>
</dbReference>
<reference evidence="2 4" key="1">
    <citation type="submission" date="2015-12" db="EMBL/GenBank/DDBJ databases">
        <title>Intraspecies pangenome expansion in the marine bacterium Alteromonas.</title>
        <authorList>
            <person name="Lopez-Perez M."/>
            <person name="Rodriguez-Valera F."/>
        </authorList>
    </citation>
    <scope>NUCLEOTIDE SEQUENCE [LARGE SCALE GENOMIC DNA]</scope>
    <source>
        <strain evidence="2 4">LMG 21861</strain>
    </source>
</reference>
<evidence type="ECO:0000313" key="4">
    <source>
        <dbReference type="Proteomes" id="UP000056750"/>
    </source>
</evidence>
<dbReference type="AlphaFoldDB" id="A0AAW7Z037"/>
<dbReference type="EMBL" id="CP013926">
    <property type="protein sequence ID" value="AMJ75131.1"/>
    <property type="molecule type" value="Genomic_DNA"/>
</dbReference>
<keyword evidence="4" id="KW-1185">Reference proteome</keyword>
<dbReference type="KEGG" id="asq:AVL57_14875"/>
<feature type="chain" id="PRO_5043431915" evidence="1">
    <location>
        <begin position="23"/>
        <end position="300"/>
    </location>
</feature>
<evidence type="ECO:0000313" key="5">
    <source>
        <dbReference type="Proteomes" id="UP001170717"/>
    </source>
</evidence>
<dbReference type="NCBIfam" id="TIGR02595">
    <property type="entry name" value="PEP_CTERM"/>
    <property type="match status" value="1"/>
</dbReference>
<name>A0AAW7Z037_9ALTE</name>
<dbReference type="Proteomes" id="UP000056750">
    <property type="component" value="Chromosome"/>
</dbReference>
<gene>
    <name evidence="2" type="ORF">AVL57_14875</name>
    <name evidence="3" type="ORF">Q4527_10485</name>
</gene>
<evidence type="ECO:0000313" key="3">
    <source>
        <dbReference type="EMBL" id="MDO6577821.1"/>
    </source>
</evidence>
<dbReference type="Proteomes" id="UP001170717">
    <property type="component" value="Unassembled WGS sequence"/>
</dbReference>
<dbReference type="RefSeq" id="WP_057790511.1">
    <property type="nucleotide sequence ID" value="NZ_CANLMS010000001.1"/>
</dbReference>
<feature type="signal peptide" evidence="1">
    <location>
        <begin position="1"/>
        <end position="22"/>
    </location>
</feature>
<protein>
    <submittedName>
        <fullName evidence="3">PEP-CTERM sorting domain-containing protein</fullName>
    </submittedName>
</protein>
<reference evidence="3" key="2">
    <citation type="submission" date="2023-07" db="EMBL/GenBank/DDBJ databases">
        <title>Genome content predicts the carbon catabolic preferences of heterotrophic bacteria.</title>
        <authorList>
            <person name="Gralka M."/>
        </authorList>
    </citation>
    <scope>NUCLEOTIDE SEQUENCE</scope>
    <source>
        <strain evidence="3">F2M12</strain>
    </source>
</reference>